<dbReference type="EMBL" id="PYGK01000005">
    <property type="protein sequence ID" value="PSL30887.1"/>
    <property type="molecule type" value="Genomic_DNA"/>
</dbReference>
<feature type="region of interest" description="Disordered" evidence="1">
    <location>
        <begin position="31"/>
        <end position="55"/>
    </location>
</feature>
<dbReference type="OrthoDB" id="939585at2"/>
<feature type="compositionally biased region" description="Low complexity" evidence="1">
    <location>
        <begin position="434"/>
        <end position="457"/>
    </location>
</feature>
<proteinExistence type="predicted"/>
<sequence length="474" mass="52567">MKISQSLPVLFISLLPVLHANAQDYYPRQQLQEQPDEWDNASWTPPDQDSTGLPGDNFSLQGALTLFKQANSPEEFERLLNSQQNKVNNLDLNGDGNIDYLRVINKKQNQVQLFIIQALVSNQESQDVAVIELEKTGENTAVIQIAGDEDIYGETTLAEPVEISDSVYSAEDNSFDYTPSRTHGPAADVNTSRFAPAGVIVNVWFWPCVRRVYAPAYVVWTSPWSWINPPGWWRPWRPMPVYAYRPVCHHYQYGYAYAPVRRVMPARGMYYPIRTYSGYVYNRNRVIVTNYRSTRADRGSYPARYNSGRYNGYYRNSYNGGRNYNNGYSNGYNNGYRDNRSGRNNYGWNGNRPDGRQGYYNDNGRSRNDGRIDGSIRGGYPQGGSRPGNNQGGPWGGNSQGGGRNEGGSRGNAPGGNSQTGGRNEGGSRGNTWGGRSQDGGSSDAGRGGSRNNNAEGGRTGGPSNGRAGRTRGN</sequence>
<reference evidence="3 4" key="1">
    <citation type="submission" date="2018-03" db="EMBL/GenBank/DDBJ databases">
        <title>Genomic Encyclopedia of Archaeal and Bacterial Type Strains, Phase II (KMG-II): from individual species to whole genera.</title>
        <authorList>
            <person name="Goeker M."/>
        </authorList>
    </citation>
    <scope>NUCLEOTIDE SEQUENCE [LARGE SCALE GENOMIC DNA]</scope>
    <source>
        <strain evidence="3 4">DSM 18107</strain>
    </source>
</reference>
<dbReference type="Proteomes" id="UP000240978">
    <property type="component" value="Unassembled WGS sequence"/>
</dbReference>
<feature type="region of interest" description="Disordered" evidence="1">
    <location>
        <begin position="343"/>
        <end position="474"/>
    </location>
</feature>
<feature type="signal peptide" evidence="2">
    <location>
        <begin position="1"/>
        <end position="22"/>
    </location>
</feature>
<evidence type="ECO:0000313" key="3">
    <source>
        <dbReference type="EMBL" id="PSL30887.1"/>
    </source>
</evidence>
<dbReference type="RefSeq" id="WP_106602721.1">
    <property type="nucleotide sequence ID" value="NZ_PYGK01000005.1"/>
</dbReference>
<name>A0A2P8GA88_9BACT</name>
<accession>A0A2P8GA88</accession>
<keyword evidence="4" id="KW-1185">Reference proteome</keyword>
<evidence type="ECO:0008006" key="5">
    <source>
        <dbReference type="Google" id="ProtNLM"/>
    </source>
</evidence>
<feature type="chain" id="PRO_5015169220" description="EF-hand domain-containing protein" evidence="2">
    <location>
        <begin position="23"/>
        <end position="474"/>
    </location>
</feature>
<feature type="compositionally biased region" description="Polar residues" evidence="1">
    <location>
        <begin position="41"/>
        <end position="51"/>
    </location>
</feature>
<organism evidence="3 4">
    <name type="scientific">Chitinophaga ginsengisoli</name>
    <dbReference type="NCBI Taxonomy" id="363837"/>
    <lineage>
        <taxon>Bacteria</taxon>
        <taxon>Pseudomonadati</taxon>
        <taxon>Bacteroidota</taxon>
        <taxon>Chitinophagia</taxon>
        <taxon>Chitinophagales</taxon>
        <taxon>Chitinophagaceae</taxon>
        <taxon>Chitinophaga</taxon>
    </lineage>
</organism>
<comment type="caution">
    <text evidence="3">The sequence shown here is derived from an EMBL/GenBank/DDBJ whole genome shotgun (WGS) entry which is preliminary data.</text>
</comment>
<evidence type="ECO:0000256" key="1">
    <source>
        <dbReference type="SAM" id="MobiDB-lite"/>
    </source>
</evidence>
<evidence type="ECO:0000256" key="2">
    <source>
        <dbReference type="SAM" id="SignalP"/>
    </source>
</evidence>
<gene>
    <name evidence="3" type="ORF">CLV42_105248</name>
</gene>
<feature type="compositionally biased region" description="Basic and acidic residues" evidence="1">
    <location>
        <begin position="364"/>
        <end position="374"/>
    </location>
</feature>
<protein>
    <recommendedName>
        <fullName evidence="5">EF-hand domain-containing protein</fullName>
    </recommendedName>
</protein>
<feature type="compositionally biased region" description="Gly residues" evidence="1">
    <location>
        <begin position="423"/>
        <end position="433"/>
    </location>
</feature>
<evidence type="ECO:0000313" key="4">
    <source>
        <dbReference type="Proteomes" id="UP000240978"/>
    </source>
</evidence>
<feature type="compositionally biased region" description="Gly residues" evidence="1">
    <location>
        <begin position="376"/>
        <end position="414"/>
    </location>
</feature>
<dbReference type="AlphaFoldDB" id="A0A2P8GA88"/>
<keyword evidence="2" id="KW-0732">Signal</keyword>